<feature type="compositionally biased region" description="Gly residues" evidence="1">
    <location>
        <begin position="84"/>
        <end position="96"/>
    </location>
</feature>
<sequence length="247" mass="25839">MPISTPPLSPRRDVDVNIMSPSPLRIGESKKNNNNNINDENNSNKENKENKENNNKNNNEEEEENASDANSPTRNEQNEKEVRGGGGGGGGGGFVGLGKKENVNVHKTHGTHGTHDSGGNTAADQQKLGSLSVGDVRVALLGMSMEDAGANAVAAEVETQVETQVEGGDGLSAAGPAAGPASGVTKEVAGHKYVSPSDALMSPCTQQLNALKSKKIARGGESTVRRLFGERIGKAKDTKEEKDGEED</sequence>
<dbReference type="OrthoDB" id="5578329at2759"/>
<evidence type="ECO:0000313" key="2">
    <source>
        <dbReference type="EMBL" id="CAF9919606.1"/>
    </source>
</evidence>
<evidence type="ECO:0000256" key="1">
    <source>
        <dbReference type="SAM" id="MobiDB-lite"/>
    </source>
</evidence>
<keyword evidence="3" id="KW-1185">Reference proteome</keyword>
<reference evidence="2" key="1">
    <citation type="submission" date="2021-03" db="EMBL/GenBank/DDBJ databases">
        <authorList>
            <person name="Tagirdzhanova G."/>
        </authorList>
    </citation>
    <scope>NUCLEOTIDE SEQUENCE</scope>
</reference>
<dbReference type="InterPro" id="IPR007727">
    <property type="entry name" value="Spo12"/>
</dbReference>
<dbReference type="EMBL" id="CAJPDQ010000014">
    <property type="protein sequence ID" value="CAF9919606.1"/>
    <property type="molecule type" value="Genomic_DNA"/>
</dbReference>
<feature type="compositionally biased region" description="Low complexity" evidence="1">
    <location>
        <begin position="32"/>
        <end position="41"/>
    </location>
</feature>
<feature type="region of interest" description="Disordered" evidence="1">
    <location>
        <begin position="1"/>
        <end position="125"/>
    </location>
</feature>
<name>A0A8H3F7K7_9LECA</name>
<feature type="region of interest" description="Disordered" evidence="1">
    <location>
        <begin position="227"/>
        <end position="247"/>
    </location>
</feature>
<organism evidence="2 3">
    <name type="scientific">Gomphillus americanus</name>
    <dbReference type="NCBI Taxonomy" id="1940652"/>
    <lineage>
        <taxon>Eukaryota</taxon>
        <taxon>Fungi</taxon>
        <taxon>Dikarya</taxon>
        <taxon>Ascomycota</taxon>
        <taxon>Pezizomycotina</taxon>
        <taxon>Lecanoromycetes</taxon>
        <taxon>OSLEUM clade</taxon>
        <taxon>Ostropomycetidae</taxon>
        <taxon>Ostropales</taxon>
        <taxon>Graphidaceae</taxon>
        <taxon>Gomphilloideae</taxon>
        <taxon>Gomphillus</taxon>
    </lineage>
</organism>
<protein>
    <submittedName>
        <fullName evidence="2">Uncharacterized protein</fullName>
    </submittedName>
</protein>
<gene>
    <name evidence="2" type="ORF">GOMPHAMPRED_001865</name>
</gene>
<proteinExistence type="predicted"/>
<comment type="caution">
    <text evidence="2">The sequence shown here is derived from an EMBL/GenBank/DDBJ whole genome shotgun (WGS) entry which is preliminary data.</text>
</comment>
<feature type="compositionally biased region" description="Basic and acidic residues" evidence="1">
    <location>
        <begin position="42"/>
        <end position="54"/>
    </location>
</feature>
<dbReference type="Proteomes" id="UP000664169">
    <property type="component" value="Unassembled WGS sequence"/>
</dbReference>
<evidence type="ECO:0000313" key="3">
    <source>
        <dbReference type="Proteomes" id="UP000664169"/>
    </source>
</evidence>
<dbReference type="Pfam" id="PF05032">
    <property type="entry name" value="Spo12"/>
    <property type="match status" value="1"/>
</dbReference>
<accession>A0A8H3F7K7</accession>
<dbReference type="AlphaFoldDB" id="A0A8H3F7K7"/>